<keyword evidence="6 11" id="KW-0732">Signal</keyword>
<dbReference type="Gene3D" id="2.40.160.10">
    <property type="entry name" value="Porin"/>
    <property type="match status" value="1"/>
</dbReference>
<comment type="caution">
    <text evidence="13">The sequence shown here is derived from an EMBL/GenBank/DDBJ whole genome shotgun (WGS) entry which is preliminary data.</text>
</comment>
<feature type="signal peptide" evidence="11">
    <location>
        <begin position="1"/>
        <end position="20"/>
    </location>
</feature>
<keyword evidence="14" id="KW-1185">Reference proteome</keyword>
<dbReference type="InterPro" id="IPR050298">
    <property type="entry name" value="Gram-neg_bact_OMP"/>
</dbReference>
<dbReference type="SUPFAM" id="SSF56935">
    <property type="entry name" value="Porins"/>
    <property type="match status" value="1"/>
</dbReference>
<comment type="subunit">
    <text evidence="2">Homotrimer.</text>
</comment>
<keyword evidence="10" id="KW-0998">Cell outer membrane</keyword>
<dbReference type="EMBL" id="JBIUZV010000001">
    <property type="protein sequence ID" value="MFJ3044347.1"/>
    <property type="molecule type" value="Genomic_DNA"/>
</dbReference>
<name>A0ABW8EV11_9BURK</name>
<keyword evidence="9" id="KW-0472">Membrane</keyword>
<organism evidence="13 14">
    <name type="scientific">Herbaspirillum chlorophenolicum</name>
    <dbReference type="NCBI Taxonomy" id="211589"/>
    <lineage>
        <taxon>Bacteria</taxon>
        <taxon>Pseudomonadati</taxon>
        <taxon>Pseudomonadota</taxon>
        <taxon>Betaproteobacteria</taxon>
        <taxon>Burkholderiales</taxon>
        <taxon>Oxalobacteraceae</taxon>
        <taxon>Herbaspirillum</taxon>
    </lineage>
</organism>
<feature type="domain" description="Porin" evidence="12">
    <location>
        <begin position="7"/>
        <end position="339"/>
    </location>
</feature>
<accession>A0ABW8EV11</accession>
<keyword evidence="8" id="KW-0626">Porin</keyword>
<dbReference type="PRINTS" id="PR00182">
    <property type="entry name" value="ECOLNEIPORIN"/>
</dbReference>
<reference evidence="13 14" key="1">
    <citation type="submission" date="2024-10" db="EMBL/GenBank/DDBJ databases">
        <title>The Natural Products Discovery Center: Release of the First 8490 Sequenced Strains for Exploring Actinobacteria Biosynthetic Diversity.</title>
        <authorList>
            <person name="Kalkreuter E."/>
            <person name="Kautsar S.A."/>
            <person name="Yang D."/>
            <person name="Bader C.D."/>
            <person name="Teijaro C.N."/>
            <person name="Fluegel L."/>
            <person name="Davis C.M."/>
            <person name="Simpson J.R."/>
            <person name="Lauterbach L."/>
            <person name="Steele A.D."/>
            <person name="Gui C."/>
            <person name="Meng S."/>
            <person name="Li G."/>
            <person name="Viehrig K."/>
            <person name="Ye F."/>
            <person name="Su P."/>
            <person name="Kiefer A.F."/>
            <person name="Nichols A."/>
            <person name="Cepeda A.J."/>
            <person name="Yan W."/>
            <person name="Fan B."/>
            <person name="Jiang Y."/>
            <person name="Adhikari A."/>
            <person name="Zheng C.-J."/>
            <person name="Schuster L."/>
            <person name="Cowan T.M."/>
            <person name="Smanski M.J."/>
            <person name="Chevrette M.G."/>
            <person name="De Carvalho L.P.S."/>
            <person name="Shen B."/>
        </authorList>
    </citation>
    <scope>NUCLEOTIDE SEQUENCE [LARGE SCALE GENOMIC DNA]</scope>
    <source>
        <strain evidence="13 14">NPDC087045</strain>
    </source>
</reference>
<dbReference type="InterPro" id="IPR023614">
    <property type="entry name" value="Porin_dom_sf"/>
</dbReference>
<evidence type="ECO:0000256" key="7">
    <source>
        <dbReference type="ARBA" id="ARBA00023065"/>
    </source>
</evidence>
<evidence type="ECO:0000256" key="4">
    <source>
        <dbReference type="ARBA" id="ARBA00022452"/>
    </source>
</evidence>
<evidence type="ECO:0000256" key="8">
    <source>
        <dbReference type="ARBA" id="ARBA00023114"/>
    </source>
</evidence>
<dbReference type="Pfam" id="PF13609">
    <property type="entry name" value="Porin_4"/>
    <property type="match status" value="1"/>
</dbReference>
<evidence type="ECO:0000256" key="3">
    <source>
        <dbReference type="ARBA" id="ARBA00022448"/>
    </source>
</evidence>
<dbReference type="CDD" id="cd00342">
    <property type="entry name" value="gram_neg_porins"/>
    <property type="match status" value="1"/>
</dbReference>
<evidence type="ECO:0000256" key="11">
    <source>
        <dbReference type="SAM" id="SignalP"/>
    </source>
</evidence>
<evidence type="ECO:0000256" key="10">
    <source>
        <dbReference type="ARBA" id="ARBA00023237"/>
    </source>
</evidence>
<dbReference type="InterPro" id="IPR002299">
    <property type="entry name" value="Porin_Neis"/>
</dbReference>
<evidence type="ECO:0000313" key="13">
    <source>
        <dbReference type="EMBL" id="MFJ3044347.1"/>
    </source>
</evidence>
<keyword evidence="3" id="KW-0813">Transport</keyword>
<gene>
    <name evidence="13" type="ORF">ACIPEN_00830</name>
</gene>
<dbReference type="PRINTS" id="PR00184">
    <property type="entry name" value="NEISSPPORIN"/>
</dbReference>
<protein>
    <submittedName>
        <fullName evidence="13">Porin</fullName>
    </submittedName>
</protein>
<feature type="chain" id="PRO_5045223593" evidence="11">
    <location>
        <begin position="21"/>
        <end position="371"/>
    </location>
</feature>
<evidence type="ECO:0000256" key="2">
    <source>
        <dbReference type="ARBA" id="ARBA00011233"/>
    </source>
</evidence>
<evidence type="ECO:0000259" key="12">
    <source>
        <dbReference type="Pfam" id="PF13609"/>
    </source>
</evidence>
<comment type="subcellular location">
    <subcellularLocation>
        <location evidence="1">Cell outer membrane</location>
        <topology evidence="1">Multi-pass membrane protein</topology>
    </subcellularLocation>
</comment>
<keyword evidence="4" id="KW-1134">Transmembrane beta strand</keyword>
<dbReference type="PANTHER" id="PTHR34501">
    <property type="entry name" value="PROTEIN YDDL-RELATED"/>
    <property type="match status" value="1"/>
</dbReference>
<sequence length="371" mass="38363">MKKTAFAIAVLALAGANAHAQSSVTVYGIVDVGVTYTSKVGAANGSRMSLDSGDQSASRIGFKGVEDLGGGLSAIFNVENGFAADTGAMTTANTLFDRKSVVGLSGGFGTVTLGRQTDYLEDIGLKYTSVSTFGGNGTKAGHFNNLDRTAGGARTDNSIRYDTTNMGGFTGSLFYGFGEVAGNNSAGQSFGIAANYANGPFGIGGGYYQTKLSADALPAHAGDTSLKTFSIGTSYQAGPVKLYGTWSQIKQPAAAAVTATGLTNITNANKANVFDVGADYLITPNLHLMGAVIYDRVSIKRATAGSTSGSTTQLNVGVDYYLSKRTDVYALYSNQRAKDVNNPGVINAAYSSAPSGDATENVFRVGLRHRF</sequence>
<dbReference type="PANTHER" id="PTHR34501:SF9">
    <property type="entry name" value="MAJOR OUTER MEMBRANE PROTEIN P.IA"/>
    <property type="match status" value="1"/>
</dbReference>
<evidence type="ECO:0000256" key="9">
    <source>
        <dbReference type="ARBA" id="ARBA00023136"/>
    </source>
</evidence>
<proteinExistence type="predicted"/>
<evidence type="ECO:0000313" key="14">
    <source>
        <dbReference type="Proteomes" id="UP001617427"/>
    </source>
</evidence>
<keyword evidence="7" id="KW-0406">Ion transport</keyword>
<evidence type="ECO:0000256" key="6">
    <source>
        <dbReference type="ARBA" id="ARBA00022729"/>
    </source>
</evidence>
<keyword evidence="5" id="KW-0812">Transmembrane</keyword>
<dbReference type="InterPro" id="IPR033900">
    <property type="entry name" value="Gram_neg_porin_domain"/>
</dbReference>
<dbReference type="InterPro" id="IPR001702">
    <property type="entry name" value="Porin_Gram-ve"/>
</dbReference>
<dbReference type="RefSeq" id="WP_402697976.1">
    <property type="nucleotide sequence ID" value="NZ_JBIUZV010000001.1"/>
</dbReference>
<dbReference type="Proteomes" id="UP001617427">
    <property type="component" value="Unassembled WGS sequence"/>
</dbReference>
<evidence type="ECO:0000256" key="1">
    <source>
        <dbReference type="ARBA" id="ARBA00004571"/>
    </source>
</evidence>
<evidence type="ECO:0000256" key="5">
    <source>
        <dbReference type="ARBA" id="ARBA00022692"/>
    </source>
</evidence>